<sequence>MVIWHRDSLNQIRNAMTILSSYKIKAGTASVSDAISTNYSDFTANCTSIQVQIHKSLIPCSRSCAILLSCYNSMTLKPMYNTISDAESVNLEIGMG</sequence>
<dbReference type="EMBL" id="CP133614">
    <property type="protein sequence ID" value="WMV21903.1"/>
    <property type="molecule type" value="Genomic_DNA"/>
</dbReference>
<protein>
    <submittedName>
        <fullName evidence="1">Uncharacterized protein</fullName>
    </submittedName>
</protein>
<reference evidence="1" key="1">
    <citation type="submission" date="2023-08" db="EMBL/GenBank/DDBJ databases">
        <title>A de novo genome assembly of Solanum verrucosum Schlechtendal, a Mexican diploid species geographically isolated from the other diploid A-genome species in potato relatives.</title>
        <authorList>
            <person name="Hosaka K."/>
        </authorList>
    </citation>
    <scope>NUCLEOTIDE SEQUENCE</scope>
    <source>
        <tissue evidence="1">Young leaves</tissue>
    </source>
</reference>
<evidence type="ECO:0000313" key="1">
    <source>
        <dbReference type="EMBL" id="WMV21903.1"/>
    </source>
</evidence>
<proteinExistence type="predicted"/>
<name>A0AAF0QG34_SOLVR</name>
<accession>A0AAF0QG34</accession>
<dbReference type="AlphaFoldDB" id="A0AAF0QG34"/>
<keyword evidence="2" id="KW-1185">Reference proteome</keyword>
<gene>
    <name evidence="1" type="ORF">MTR67_015288</name>
</gene>
<dbReference type="Proteomes" id="UP001234989">
    <property type="component" value="Chromosome 3"/>
</dbReference>
<evidence type="ECO:0000313" key="2">
    <source>
        <dbReference type="Proteomes" id="UP001234989"/>
    </source>
</evidence>
<organism evidence="1 2">
    <name type="scientific">Solanum verrucosum</name>
    <dbReference type="NCBI Taxonomy" id="315347"/>
    <lineage>
        <taxon>Eukaryota</taxon>
        <taxon>Viridiplantae</taxon>
        <taxon>Streptophyta</taxon>
        <taxon>Embryophyta</taxon>
        <taxon>Tracheophyta</taxon>
        <taxon>Spermatophyta</taxon>
        <taxon>Magnoliopsida</taxon>
        <taxon>eudicotyledons</taxon>
        <taxon>Gunneridae</taxon>
        <taxon>Pentapetalae</taxon>
        <taxon>asterids</taxon>
        <taxon>lamiids</taxon>
        <taxon>Solanales</taxon>
        <taxon>Solanaceae</taxon>
        <taxon>Solanoideae</taxon>
        <taxon>Solaneae</taxon>
        <taxon>Solanum</taxon>
    </lineage>
</organism>